<feature type="compositionally biased region" description="Basic and acidic residues" evidence="1">
    <location>
        <begin position="248"/>
        <end position="275"/>
    </location>
</feature>
<accession>A0A2U1ANE6</accession>
<feature type="compositionally biased region" description="Low complexity" evidence="1">
    <location>
        <begin position="137"/>
        <end position="150"/>
    </location>
</feature>
<organism evidence="3 4">
    <name type="scientific">Pontibacter virosus</name>
    <dbReference type="NCBI Taxonomy" id="1765052"/>
    <lineage>
        <taxon>Bacteria</taxon>
        <taxon>Pseudomonadati</taxon>
        <taxon>Bacteroidota</taxon>
        <taxon>Cytophagia</taxon>
        <taxon>Cytophagales</taxon>
        <taxon>Hymenobacteraceae</taxon>
        <taxon>Pontibacter</taxon>
    </lineage>
</organism>
<feature type="compositionally biased region" description="Basic and acidic residues" evidence="1">
    <location>
        <begin position="52"/>
        <end position="65"/>
    </location>
</feature>
<evidence type="ECO:0000256" key="1">
    <source>
        <dbReference type="SAM" id="MobiDB-lite"/>
    </source>
</evidence>
<reference evidence="3 4" key="1">
    <citation type="submission" date="2018-04" db="EMBL/GenBank/DDBJ databases">
        <title>Genomic Encyclopedia of Type Strains, Phase IV (KMG-IV): sequencing the most valuable type-strain genomes for metagenomic binning, comparative biology and taxonomic classification.</title>
        <authorList>
            <person name="Goeker M."/>
        </authorList>
    </citation>
    <scope>NUCLEOTIDE SEQUENCE [LARGE SCALE GENOMIC DNA]</scope>
    <source>
        <strain evidence="3 4">DSM 100231</strain>
    </source>
</reference>
<evidence type="ECO:0000259" key="2">
    <source>
        <dbReference type="Pfam" id="PF09557"/>
    </source>
</evidence>
<dbReference type="OrthoDB" id="581516at2"/>
<dbReference type="EMBL" id="QEKI01000020">
    <property type="protein sequence ID" value="PVY37953.1"/>
    <property type="molecule type" value="Genomic_DNA"/>
</dbReference>
<keyword evidence="4" id="KW-1185">Reference proteome</keyword>
<gene>
    <name evidence="3" type="ORF">C8E01_12055</name>
</gene>
<comment type="caution">
    <text evidence="3">The sequence shown here is derived from an EMBL/GenBank/DDBJ whole genome shotgun (WGS) entry which is preliminary data.</text>
</comment>
<sequence length="288" mass="32421">MERQTVIGIFKEGIDAQAAVQKLESTHHIGRDKVDIANPASASAKHVGSSTTDRDRDRDRDRDNDNVSGFFGSLFGKNDDASKHTQAARKGWVVTVHADSRQEAERAAEVLDSCGAVDVDEHTTQGNPQAGMNRPPQGTAQTRTGQTGDTNQTIPIMEERMNVGKREVERGGVRMRSRIVERPVEEHLRLREEHLDIERNKVNRPATDRDFQNFKEGEINISERAEVPVVNKEARVVEEVKINKHTEERDETVRGTVRKTDVDIDKLDRDRDNDLRNPGNKPGNPRNI</sequence>
<dbReference type="AlphaFoldDB" id="A0A2U1ANE6"/>
<feature type="compositionally biased region" description="Low complexity" evidence="1">
    <location>
        <begin position="276"/>
        <end position="288"/>
    </location>
</feature>
<feature type="region of interest" description="Disordered" evidence="1">
    <location>
        <begin position="30"/>
        <end position="65"/>
    </location>
</feature>
<dbReference type="PANTHER" id="PTHR38463">
    <property type="entry name" value="STRESS RESPONSE PROTEIN YSNF"/>
    <property type="match status" value="1"/>
</dbReference>
<name>A0A2U1ANE6_9BACT</name>
<dbReference type="PANTHER" id="PTHR38463:SF1">
    <property type="entry name" value="STRESS RESPONSE PROTEIN YSNF"/>
    <property type="match status" value="1"/>
</dbReference>
<dbReference type="Proteomes" id="UP000245466">
    <property type="component" value="Unassembled WGS sequence"/>
</dbReference>
<feature type="region of interest" description="Disordered" evidence="1">
    <location>
        <begin position="248"/>
        <end position="288"/>
    </location>
</feature>
<proteinExistence type="predicted"/>
<feature type="region of interest" description="Disordered" evidence="1">
    <location>
        <begin position="124"/>
        <end position="151"/>
    </location>
</feature>
<dbReference type="RefSeq" id="WP_116545205.1">
    <property type="nucleotide sequence ID" value="NZ_QEKI01000020.1"/>
</dbReference>
<evidence type="ECO:0000313" key="4">
    <source>
        <dbReference type="Proteomes" id="UP000245466"/>
    </source>
</evidence>
<feature type="domain" description="DUF2382" evidence="2">
    <location>
        <begin position="154"/>
        <end position="264"/>
    </location>
</feature>
<dbReference type="InterPro" id="IPR019060">
    <property type="entry name" value="DUF2382"/>
</dbReference>
<evidence type="ECO:0000313" key="3">
    <source>
        <dbReference type="EMBL" id="PVY37953.1"/>
    </source>
</evidence>
<dbReference type="Pfam" id="PF09557">
    <property type="entry name" value="DUF2382"/>
    <property type="match status" value="1"/>
</dbReference>
<protein>
    <submittedName>
        <fullName evidence="3">Uncharacterized protein (TIGR02271 family)</fullName>
    </submittedName>
</protein>
<dbReference type="InterPro" id="IPR052967">
    <property type="entry name" value="Stress_Response_Assoc"/>
</dbReference>